<reference evidence="2 3" key="1">
    <citation type="submission" date="2019-08" db="EMBL/GenBank/DDBJ databases">
        <title>Bacillus genomes from the desert of Cuatro Cienegas, Coahuila.</title>
        <authorList>
            <person name="Olmedo-Alvarez G."/>
        </authorList>
    </citation>
    <scope>NUCLEOTIDE SEQUENCE [LARGE SCALE GENOMIC DNA]</scope>
    <source>
        <strain evidence="2 3">CH40_1T</strain>
    </source>
</reference>
<dbReference type="PROSITE" id="PS50801">
    <property type="entry name" value="STAS"/>
    <property type="match status" value="1"/>
</dbReference>
<dbReference type="Pfam" id="PF09385">
    <property type="entry name" value="HisK_N"/>
    <property type="match status" value="1"/>
</dbReference>
<dbReference type="Gene3D" id="1.10.490.70">
    <property type="entry name" value="Histidine kinase N-terminal domain"/>
    <property type="match status" value="1"/>
</dbReference>
<evidence type="ECO:0000259" key="1">
    <source>
        <dbReference type="PROSITE" id="PS50801"/>
    </source>
</evidence>
<dbReference type="Pfam" id="PF01740">
    <property type="entry name" value="STAS"/>
    <property type="match status" value="1"/>
</dbReference>
<dbReference type="SUPFAM" id="SSF52091">
    <property type="entry name" value="SpoIIaa-like"/>
    <property type="match status" value="1"/>
</dbReference>
<gene>
    <name evidence="2" type="ORF">FZC79_15720</name>
</gene>
<feature type="domain" description="STAS" evidence="1">
    <location>
        <begin position="160"/>
        <end position="272"/>
    </location>
</feature>
<dbReference type="Proteomes" id="UP000323317">
    <property type="component" value="Unassembled WGS sequence"/>
</dbReference>
<comment type="caution">
    <text evidence="2">The sequence shown here is derived from an EMBL/GenBank/DDBJ whole genome shotgun (WGS) entry which is preliminary data.</text>
</comment>
<sequence>MKPKMNNLIEFLEENNEDIANQIVESVLDLMSLEIPQVEKDRAVSMYKSFVEFLCSSLEYEGKNMPAELLEWSKQNAYEQVSANGNISEIIYRYPPTREVLTDFITKWTSQFNLSTDQFTLLLKKVNKMLDISLEETVTAFEEFNAKMKEEFKEEIDIISFPVVPLKENMAVIPLVGKLDQHRSAHLMDSVLPKVNDLKIDFLIVDFSGVIEIDDIAAVNIQNIRRMLRLLGIQMISTGISPHLAKTAVSIGIETNSSRNTFKSVKQALEYIQ</sequence>
<dbReference type="CDD" id="cd07041">
    <property type="entry name" value="STAS_RsbR_RsbS_like"/>
    <property type="match status" value="1"/>
</dbReference>
<evidence type="ECO:0000313" key="2">
    <source>
        <dbReference type="EMBL" id="TYR74257.1"/>
    </source>
</evidence>
<dbReference type="PANTHER" id="PTHR33745">
    <property type="entry name" value="RSBT ANTAGONIST PROTEIN RSBS-RELATED"/>
    <property type="match status" value="1"/>
</dbReference>
<protein>
    <submittedName>
        <fullName evidence="2">STAS domain-containing protein</fullName>
    </submittedName>
</protein>
<dbReference type="InterPro" id="IPR051932">
    <property type="entry name" value="Bact_StressResp_Reg"/>
</dbReference>
<evidence type="ECO:0000313" key="3">
    <source>
        <dbReference type="Proteomes" id="UP000323317"/>
    </source>
</evidence>
<proteinExistence type="predicted"/>
<accession>A0A5D4KA75</accession>
<dbReference type="InterPro" id="IPR018984">
    <property type="entry name" value="Histidine_kinase_N"/>
</dbReference>
<dbReference type="RefSeq" id="WP_148947743.1">
    <property type="nucleotide sequence ID" value="NZ_VTEH01000013.1"/>
</dbReference>
<dbReference type="InterPro" id="IPR036513">
    <property type="entry name" value="STAS_dom_sf"/>
</dbReference>
<dbReference type="AlphaFoldDB" id="A0A5D4KA75"/>
<organism evidence="2 3">
    <name type="scientific">Rossellomorea vietnamensis</name>
    <dbReference type="NCBI Taxonomy" id="218284"/>
    <lineage>
        <taxon>Bacteria</taxon>
        <taxon>Bacillati</taxon>
        <taxon>Bacillota</taxon>
        <taxon>Bacilli</taxon>
        <taxon>Bacillales</taxon>
        <taxon>Bacillaceae</taxon>
        <taxon>Rossellomorea</taxon>
    </lineage>
</organism>
<dbReference type="PANTHER" id="PTHR33745:SF8">
    <property type="entry name" value="BLUE-LIGHT PHOTORECEPTOR"/>
    <property type="match status" value="1"/>
</dbReference>
<name>A0A5D4KA75_9BACI</name>
<dbReference type="Gene3D" id="3.30.750.24">
    <property type="entry name" value="STAS domain"/>
    <property type="match status" value="1"/>
</dbReference>
<dbReference type="EMBL" id="VTEH01000013">
    <property type="protein sequence ID" value="TYR74257.1"/>
    <property type="molecule type" value="Genomic_DNA"/>
</dbReference>
<dbReference type="InterPro" id="IPR002645">
    <property type="entry name" value="STAS_dom"/>
</dbReference>